<dbReference type="Gene3D" id="1.10.630.10">
    <property type="entry name" value="Cytochrome P450"/>
    <property type="match status" value="1"/>
</dbReference>
<dbReference type="GO" id="GO:0006890">
    <property type="term" value="P:retrograde vesicle-mediated transport, Golgi to endoplasmic reticulum"/>
    <property type="evidence" value="ECO:0007669"/>
    <property type="project" value="InterPro"/>
</dbReference>
<evidence type="ECO:0000256" key="10">
    <source>
        <dbReference type="ARBA" id="ARBA00023004"/>
    </source>
</evidence>
<dbReference type="InterPro" id="IPR002401">
    <property type="entry name" value="Cyt_P450_E_grp-I"/>
</dbReference>
<dbReference type="Gene3D" id="1.20.58.670">
    <property type="entry name" value="Dsl1p vesicle tethering complex, Tip20p subunit, domain D"/>
    <property type="match status" value="1"/>
</dbReference>
<dbReference type="PROSITE" id="PS51386">
    <property type="entry name" value="RINT1_TIP20"/>
    <property type="match status" value="1"/>
</dbReference>
<evidence type="ECO:0000256" key="2">
    <source>
        <dbReference type="ARBA" id="ARBA00004174"/>
    </source>
</evidence>
<protein>
    <submittedName>
        <fullName evidence="16">Uncharacterized protein</fullName>
    </submittedName>
</protein>
<feature type="compositionally biased region" description="Acidic residues" evidence="15">
    <location>
        <begin position="563"/>
        <end position="588"/>
    </location>
</feature>
<dbReference type="GO" id="GO:0005789">
    <property type="term" value="C:endoplasmic reticulum membrane"/>
    <property type="evidence" value="ECO:0007669"/>
    <property type="project" value="UniProtKB-SubCell"/>
</dbReference>
<evidence type="ECO:0000256" key="5">
    <source>
        <dbReference type="ARBA" id="ARBA00022617"/>
    </source>
</evidence>
<dbReference type="SUPFAM" id="SSF48264">
    <property type="entry name" value="Cytochrome P450"/>
    <property type="match status" value="1"/>
</dbReference>
<dbReference type="InterPro" id="IPR007528">
    <property type="entry name" value="RINT1_Tip20"/>
</dbReference>
<dbReference type="InterPro" id="IPR017972">
    <property type="entry name" value="Cyt_P450_CS"/>
</dbReference>
<reference evidence="16" key="2">
    <citation type="submission" date="2020-05" db="UniProtKB">
        <authorList>
            <consortium name="EnsemblMetazoa"/>
        </authorList>
    </citation>
    <scope>IDENTIFICATION</scope>
    <source>
        <strain evidence="16">MINIMUS1</strain>
    </source>
</reference>
<dbReference type="InterPro" id="IPR036396">
    <property type="entry name" value="Cyt_P450_sf"/>
</dbReference>
<keyword evidence="12" id="KW-0472">Membrane</keyword>
<dbReference type="InterPro" id="IPR009072">
    <property type="entry name" value="Histone-fold"/>
</dbReference>
<keyword evidence="5 14" id="KW-0349">Heme</keyword>
<evidence type="ECO:0000256" key="7">
    <source>
        <dbReference type="ARBA" id="ARBA00022824"/>
    </source>
</evidence>
<dbReference type="SUPFAM" id="SSF47113">
    <property type="entry name" value="Histone-fold"/>
    <property type="match status" value="1"/>
</dbReference>
<keyword evidence="17" id="KW-1185">Reference proteome</keyword>
<evidence type="ECO:0000256" key="6">
    <source>
        <dbReference type="ARBA" id="ARBA00022723"/>
    </source>
</evidence>
<dbReference type="PANTHER" id="PTHR13520">
    <property type="entry name" value="RAD50-INTERACTING PROTEIN 1 RINT-1"/>
    <property type="match status" value="1"/>
</dbReference>
<evidence type="ECO:0000256" key="12">
    <source>
        <dbReference type="ARBA" id="ARBA00023136"/>
    </source>
</evidence>
<dbReference type="PRINTS" id="PR00385">
    <property type="entry name" value="P450"/>
</dbReference>
<dbReference type="PRINTS" id="PR00463">
    <property type="entry name" value="EP450I"/>
</dbReference>
<organism evidence="16 17">
    <name type="scientific">Anopheles minimus</name>
    <dbReference type="NCBI Taxonomy" id="112268"/>
    <lineage>
        <taxon>Eukaryota</taxon>
        <taxon>Metazoa</taxon>
        <taxon>Ecdysozoa</taxon>
        <taxon>Arthropoda</taxon>
        <taxon>Hexapoda</taxon>
        <taxon>Insecta</taxon>
        <taxon>Pterygota</taxon>
        <taxon>Neoptera</taxon>
        <taxon>Endopterygota</taxon>
        <taxon>Diptera</taxon>
        <taxon>Nematocera</taxon>
        <taxon>Culicoidea</taxon>
        <taxon>Culicidae</taxon>
        <taxon>Anophelinae</taxon>
        <taxon>Anopheles</taxon>
    </lineage>
</organism>
<comment type="similarity">
    <text evidence="4">Belongs to the cytochrome P450 family.</text>
</comment>
<evidence type="ECO:0000256" key="1">
    <source>
        <dbReference type="ARBA" id="ARBA00001971"/>
    </source>
</evidence>
<evidence type="ECO:0000256" key="4">
    <source>
        <dbReference type="ARBA" id="ARBA00010617"/>
    </source>
</evidence>
<dbReference type="Gene3D" id="1.20.58.1420">
    <property type="entry name" value="Dsl1p vesicle tethering complex, Tip20p subunit, domain B"/>
    <property type="match status" value="1"/>
</dbReference>
<comment type="similarity">
    <text evidence="13">Belongs to the RINT1 family.</text>
</comment>
<dbReference type="InterPro" id="IPR001128">
    <property type="entry name" value="Cyt_P450"/>
</dbReference>
<dbReference type="VEuPathDB" id="VectorBase:AMIN010437"/>
<proteinExistence type="inferred from homology"/>
<evidence type="ECO:0000256" key="9">
    <source>
        <dbReference type="ARBA" id="ARBA00023002"/>
    </source>
</evidence>
<dbReference type="GO" id="GO:0006888">
    <property type="term" value="P:endoplasmic reticulum to Golgi vesicle-mediated transport"/>
    <property type="evidence" value="ECO:0007669"/>
    <property type="project" value="InterPro"/>
</dbReference>
<evidence type="ECO:0000256" key="8">
    <source>
        <dbReference type="ARBA" id="ARBA00022848"/>
    </source>
</evidence>
<dbReference type="FunFam" id="1.20.58.670:FF:000003">
    <property type="entry name" value="RAD50-interacting protein 1"/>
    <property type="match status" value="1"/>
</dbReference>
<dbReference type="Proteomes" id="UP000075920">
    <property type="component" value="Unassembled WGS sequence"/>
</dbReference>
<dbReference type="PANTHER" id="PTHR13520:SF0">
    <property type="entry name" value="RAD50-INTERACTING PROTEIN 1"/>
    <property type="match status" value="1"/>
</dbReference>
<dbReference type="STRING" id="112268.A0A182WJ83"/>
<accession>A0A182WJ83</accession>
<dbReference type="Pfam" id="PF04437">
    <property type="entry name" value="RINT1_TIP1"/>
    <property type="match status" value="1"/>
</dbReference>
<dbReference type="GO" id="GO:0016705">
    <property type="term" value="F:oxidoreductase activity, acting on paired donors, with incorporation or reduction of molecular oxygen"/>
    <property type="evidence" value="ECO:0007669"/>
    <property type="project" value="InterPro"/>
</dbReference>
<keyword evidence="10 14" id="KW-0408">Iron</keyword>
<feature type="binding site" description="axial binding residue" evidence="14">
    <location>
        <position position="443"/>
    </location>
    <ligand>
        <name>heme</name>
        <dbReference type="ChEBI" id="CHEBI:30413"/>
    </ligand>
    <ligandPart>
        <name>Fe</name>
        <dbReference type="ChEBI" id="CHEBI:18248"/>
    </ligandPart>
</feature>
<feature type="region of interest" description="Disordered" evidence="15">
    <location>
        <begin position="556"/>
        <end position="588"/>
    </location>
</feature>
<dbReference type="Gene3D" id="1.10.20.10">
    <property type="entry name" value="Histone, subunit A"/>
    <property type="match status" value="1"/>
</dbReference>
<dbReference type="CDD" id="cd11056">
    <property type="entry name" value="CYP6-like"/>
    <property type="match status" value="1"/>
</dbReference>
<evidence type="ECO:0000256" key="15">
    <source>
        <dbReference type="SAM" id="MobiDB-lite"/>
    </source>
</evidence>
<name>A0A182WJ83_9DIPT</name>
<comment type="cofactor">
    <cofactor evidence="1 14">
        <name>heme</name>
        <dbReference type="ChEBI" id="CHEBI:30413"/>
    </cofactor>
</comment>
<dbReference type="FunFam" id="1.10.630.10:FF:000042">
    <property type="entry name" value="Cytochrome P450"/>
    <property type="match status" value="1"/>
</dbReference>
<dbReference type="EnsemblMetazoa" id="AMIN010437-RA">
    <property type="protein sequence ID" value="AMIN010437-PA"/>
    <property type="gene ID" value="AMIN010437"/>
</dbReference>
<keyword evidence="9" id="KW-0560">Oxidoreductase</keyword>
<evidence type="ECO:0000313" key="16">
    <source>
        <dbReference type="EnsemblMetazoa" id="AMIN010437-PA"/>
    </source>
</evidence>
<comment type="subcellular location">
    <subcellularLocation>
        <location evidence="3">Endoplasmic reticulum membrane</location>
        <topology evidence="3">Peripheral membrane protein</topology>
    </subcellularLocation>
    <subcellularLocation>
        <location evidence="2">Microsome membrane</location>
        <topology evidence="2">Peripheral membrane protein</topology>
    </subcellularLocation>
</comment>
<dbReference type="PROSITE" id="PS00086">
    <property type="entry name" value="CYTOCHROME_P450"/>
    <property type="match status" value="1"/>
</dbReference>
<dbReference type="GO" id="GO:0004497">
    <property type="term" value="F:monooxygenase activity"/>
    <property type="evidence" value="ECO:0007669"/>
    <property type="project" value="UniProtKB-KW"/>
</dbReference>
<dbReference type="InterPro" id="IPR042042">
    <property type="entry name" value="Tip20p_domB"/>
</dbReference>
<keyword evidence="8" id="KW-0492">Microsome</keyword>
<sequence length="1335" mass="153366">MFGLYVALTVLAVCLYFKWSCSYWTRMGNVAGPKPLPIFGNLLEQLTGQKHFGEIFEEMYRAFPQASWVGFYRISNQPGIVVRDLELVREVLTSSFSSFNQNDFQIDEKLDPLIAYNPFVQAGERWKERRSQMTSVFTMNRIRATFPLVQQVAQDFVQFIERTRKIDAHFEAKDICAKYTINVVASIAFGIDAESFTNPDAEFVRMGNALFAPTWMTAIRSQLALFAPGLAKLLRVPFVPGYIDRWFRNMVRETVRQRKTAKRHDLFQAMYDSLSENGTVEANENHIVGHSVTFLSEGFETSSTMMSYLLYELAANPSIQDKVVSELRTVMDESGGQLTEAGLHKLVYMEAAMMETLRMHSPVFTLPRICTKDFELPPQFPNETKRITLRAGTSVVIPVFAIHYDPEIYPAPYEFDPDRFLEENRKSRPRHAFLGFGEGPRLCLGMKFALHQSKIGIATLLNKYRVKLSPKQELPLEFARNCFLLSPKTGIWVNFEDRKATIEMFIEHMAKGAHREGKKSLEYKDLAQYVENDERLEFLLQILPKKITVKEYKTMMEKKPGTDEDTDSEEEADEESSNEEEEDDDEVVEVVEDDKNKAQPEQDSEDSAVTTNVVPLMAGSTVDERLIARFNQELGADLKNIHKCGDLVKYYRSELEDLRNKITVTDAGCIPSVKSMIETGRIKLKQLDEKETGLGDLEEKISDRIEIYHQLMKEVGDKMQEIRVLQTVRDYMALVKDIENISQELETSINGKDDSKPIALYVALTGPNSILDRISGIEAPNLKMYARSTAFHWHGVLTAKYSAEFEALLKTIKWPNLNQSLDQFNPSKDHVNKLVLLAEHLFLVKLPGDQDLLNVRLTPCIICPHYTTPVELFVKPFRLRFQFHFTGNKQTNRLDRPEWYLTQVLMWAKENHIFVGQHFQSPALRAGIANSSVRLEFVRGLVQLAVEKLIVDIEQIVQDEALFAHLIDEVLPFEQDLKSSLGYPNSYPSVISVLVQPVYFIKWMAIEKKFTTDKMDAMLNTEDPFELLDPANMDELKIPKCADQFVRLLDAIKERYCCLPQPSQQLQFLELQLELIDNFRCRLLQLYNDGVDPIKILNALNYLTSVLREWGENVHYLHLHAALYGPDADDISSVFDRTIEELNYCHQKLIEELVTWIVHEITSRSRPYRYDLWPSMNPQEAKETLMVSASAGEMFQMTINHLHDMEQGLSTNVFMKVVRMIATDLDQWMIFSMVMNTKFSNGGAQQFHFDMTRNLFGLFSQYAKKTHLLFKRINDTCILLTLPLGSAILLRETLLSETTDEEGMAHALKEVGLLVFDKHTTLAVLDRRNDMPRIG</sequence>
<keyword evidence="6 14" id="KW-0479">Metal-binding</keyword>
<dbReference type="GO" id="GO:0005506">
    <property type="term" value="F:iron ion binding"/>
    <property type="evidence" value="ECO:0007669"/>
    <property type="project" value="InterPro"/>
</dbReference>
<keyword evidence="7" id="KW-0256">Endoplasmic reticulum</keyword>
<evidence type="ECO:0000256" key="14">
    <source>
        <dbReference type="PIRSR" id="PIRSR602401-1"/>
    </source>
</evidence>
<dbReference type="InterPro" id="IPR042044">
    <property type="entry name" value="EXOC6PINT-1/Sec15/Tip20_C_dom2"/>
</dbReference>
<evidence type="ECO:0000256" key="3">
    <source>
        <dbReference type="ARBA" id="ARBA00004406"/>
    </source>
</evidence>
<evidence type="ECO:0000256" key="13">
    <source>
        <dbReference type="ARBA" id="ARBA00061158"/>
    </source>
</evidence>
<dbReference type="GO" id="GO:0060628">
    <property type="term" value="P:regulation of ER to Golgi vesicle-mediated transport"/>
    <property type="evidence" value="ECO:0007669"/>
    <property type="project" value="TreeGrafter"/>
</dbReference>
<reference evidence="17" key="1">
    <citation type="submission" date="2013-03" db="EMBL/GenBank/DDBJ databases">
        <title>The Genome Sequence of Anopheles minimus MINIMUS1.</title>
        <authorList>
            <consortium name="The Broad Institute Genomics Platform"/>
            <person name="Neafsey D.E."/>
            <person name="Walton C."/>
            <person name="Walker B."/>
            <person name="Young S.K."/>
            <person name="Zeng Q."/>
            <person name="Gargeya S."/>
            <person name="Fitzgerald M."/>
            <person name="Haas B."/>
            <person name="Abouelleil A."/>
            <person name="Allen A.W."/>
            <person name="Alvarado L."/>
            <person name="Arachchi H.M."/>
            <person name="Berlin A.M."/>
            <person name="Chapman S.B."/>
            <person name="Gainer-Dewar J."/>
            <person name="Goldberg J."/>
            <person name="Griggs A."/>
            <person name="Gujja S."/>
            <person name="Hansen M."/>
            <person name="Howarth C."/>
            <person name="Imamovic A."/>
            <person name="Ireland A."/>
            <person name="Larimer J."/>
            <person name="McCowan C."/>
            <person name="Murphy C."/>
            <person name="Pearson M."/>
            <person name="Poon T.W."/>
            <person name="Priest M."/>
            <person name="Roberts A."/>
            <person name="Saif S."/>
            <person name="Shea T."/>
            <person name="Sisk P."/>
            <person name="Sykes S."/>
            <person name="Wortman J."/>
            <person name="Nusbaum C."/>
            <person name="Birren B."/>
        </authorList>
    </citation>
    <scope>NUCLEOTIDE SEQUENCE [LARGE SCALE GENOMIC DNA]</scope>
    <source>
        <strain evidence="17">MINIMUS1</strain>
    </source>
</reference>
<dbReference type="GO" id="GO:0070939">
    <property type="term" value="C:Dsl1/NZR complex"/>
    <property type="evidence" value="ECO:0007669"/>
    <property type="project" value="InterPro"/>
</dbReference>
<evidence type="ECO:0000256" key="11">
    <source>
        <dbReference type="ARBA" id="ARBA00023033"/>
    </source>
</evidence>
<dbReference type="GO" id="GO:0020037">
    <property type="term" value="F:heme binding"/>
    <property type="evidence" value="ECO:0007669"/>
    <property type="project" value="InterPro"/>
</dbReference>
<evidence type="ECO:0000313" key="17">
    <source>
        <dbReference type="Proteomes" id="UP000075920"/>
    </source>
</evidence>
<keyword evidence="11" id="KW-0503">Monooxygenase</keyword>
<dbReference type="GO" id="GO:0046982">
    <property type="term" value="F:protein heterodimerization activity"/>
    <property type="evidence" value="ECO:0007669"/>
    <property type="project" value="InterPro"/>
</dbReference>
<dbReference type="Pfam" id="PF00067">
    <property type="entry name" value="p450"/>
    <property type="match status" value="1"/>
</dbReference>